<protein>
    <recommendedName>
        <fullName evidence="4">Magnesium chelatase</fullName>
    </recommendedName>
</protein>
<comment type="caution">
    <text evidence="2">The sequence shown here is derived from an EMBL/GenBank/DDBJ whole genome shotgun (WGS) entry which is preliminary data.</text>
</comment>
<feature type="region of interest" description="Disordered" evidence="1">
    <location>
        <begin position="267"/>
        <end position="331"/>
    </location>
</feature>
<keyword evidence="3" id="KW-1185">Reference proteome</keyword>
<dbReference type="OrthoDB" id="159280at2"/>
<accession>A0A4R4NPQ0</accession>
<name>A0A4R4NPQ0_9ACTN</name>
<evidence type="ECO:0000313" key="3">
    <source>
        <dbReference type="Proteomes" id="UP000295431"/>
    </source>
</evidence>
<dbReference type="Proteomes" id="UP000295431">
    <property type="component" value="Unassembled WGS sequence"/>
</dbReference>
<dbReference type="EMBL" id="SMJW01000187">
    <property type="protein sequence ID" value="TDC09880.1"/>
    <property type="molecule type" value="Genomic_DNA"/>
</dbReference>
<dbReference type="AlphaFoldDB" id="A0A4R4NPQ0"/>
<sequence>MRPATLDQVRTLLGCLAAEPRLGGVLFYDLDPSLLPPLARRLAETLPGPPATVVLGPGSGDAGLWVRTRLAEGADGPVLRMEPGPLAAEHGAVVIVPGLGQADPVAARTIVTMAGADTAAVEMQGFSRRWAPRTWWLATARRAEVAHLSAHLLDRFPIRVDAAGLHAEWAPAADAAAWPTLAAQEAGLLRALPPLEPEPAPAPALTRDALRRVVALVRPGPSRRRDLALARIARMVAGLAGAGAAGPAHVDEAAALLGIVAAPPDPAAAAVAEPPPRRPGPAPPPARPRPPRAGGRPAPPGPGAPEAAGRSGDPVPLPGAAPDPWPYPEDDPAALPRLGALRIPAGRRTRAGRLRGRPLGVRPAPDLRDIAVVATVVEAVKFQRVRRAHRPDAGPGLLISPADLRRPRRQPEPGAALVLVLDHSCWRDFDRAPGLAAFLRDAHRDDASLSVIELGHEDNPAELSAVRYRARTLLDPRVAASLRRAPGRATPLAHGLELAVAELRRLLRRGPTPVSLVVATDGRGNVPLDDSQLGEVRDPVRDRGVRDALAAAAPLRTLPGVRTVVLAPDSGLYGGLPFDLADAMGGSVLLAPRRGGGRR</sequence>
<feature type="compositionally biased region" description="Pro residues" evidence="1">
    <location>
        <begin position="273"/>
        <end position="288"/>
    </location>
</feature>
<evidence type="ECO:0000256" key="1">
    <source>
        <dbReference type="SAM" id="MobiDB-lite"/>
    </source>
</evidence>
<gene>
    <name evidence="2" type="ORF">E1284_28840</name>
</gene>
<dbReference type="RefSeq" id="WP_131943305.1">
    <property type="nucleotide sequence ID" value="NZ_SMJW01000187.1"/>
</dbReference>
<feature type="compositionally biased region" description="Pro residues" evidence="1">
    <location>
        <begin position="315"/>
        <end position="327"/>
    </location>
</feature>
<organism evidence="2 3">
    <name type="scientific">Actinomadura bangladeshensis</name>
    <dbReference type="NCBI Taxonomy" id="453573"/>
    <lineage>
        <taxon>Bacteria</taxon>
        <taxon>Bacillati</taxon>
        <taxon>Actinomycetota</taxon>
        <taxon>Actinomycetes</taxon>
        <taxon>Streptosporangiales</taxon>
        <taxon>Thermomonosporaceae</taxon>
        <taxon>Actinomadura</taxon>
    </lineage>
</organism>
<evidence type="ECO:0008006" key="4">
    <source>
        <dbReference type="Google" id="ProtNLM"/>
    </source>
</evidence>
<evidence type="ECO:0000313" key="2">
    <source>
        <dbReference type="EMBL" id="TDC09880.1"/>
    </source>
</evidence>
<proteinExistence type="predicted"/>
<reference evidence="2 3" key="1">
    <citation type="submission" date="2019-03" db="EMBL/GenBank/DDBJ databases">
        <title>Draft genome sequences of novel Actinobacteria.</title>
        <authorList>
            <person name="Sahin N."/>
            <person name="Ay H."/>
            <person name="Saygin H."/>
        </authorList>
    </citation>
    <scope>NUCLEOTIDE SEQUENCE [LARGE SCALE GENOMIC DNA]</scope>
    <source>
        <strain evidence="2 3">DSM 45347</strain>
    </source>
</reference>